<dbReference type="Proteomes" id="UP001183127">
    <property type="component" value="Chromosome"/>
</dbReference>
<keyword evidence="2" id="KW-1185">Reference proteome</keyword>
<dbReference type="RefSeq" id="WP_158020271.1">
    <property type="nucleotide sequence ID" value="NZ_CP132921.1"/>
</dbReference>
<reference evidence="1 2" key="1">
    <citation type="submission" date="2023-08" db="EMBL/GenBank/DDBJ databases">
        <title>Complete Genome Sequence of Pseudomonas entomophila TVIN A01.</title>
        <authorList>
            <person name="Shelke T."/>
            <person name="Mahar N.S."/>
            <person name="Gupta I."/>
            <person name="Gupta V."/>
        </authorList>
    </citation>
    <scope>NUCLEOTIDE SEQUENCE [LARGE SCALE GENOMIC DNA]</scope>
    <source>
        <strain evidence="1 2">TVIN-A01</strain>
    </source>
</reference>
<proteinExistence type="predicted"/>
<organism evidence="1 2">
    <name type="scientific">Pseudomonas entomophila</name>
    <dbReference type="NCBI Taxonomy" id="312306"/>
    <lineage>
        <taxon>Bacteria</taxon>
        <taxon>Pseudomonadati</taxon>
        <taxon>Pseudomonadota</taxon>
        <taxon>Gammaproteobacteria</taxon>
        <taxon>Pseudomonadales</taxon>
        <taxon>Pseudomonadaceae</taxon>
        <taxon>Pseudomonas</taxon>
    </lineage>
</organism>
<name>A0ABY9QTG1_9PSED</name>
<protein>
    <submittedName>
        <fullName evidence="1">Uncharacterized protein</fullName>
    </submittedName>
</protein>
<evidence type="ECO:0000313" key="2">
    <source>
        <dbReference type="Proteomes" id="UP001183127"/>
    </source>
</evidence>
<gene>
    <name evidence="1" type="ORF">RAH46_06645</name>
</gene>
<dbReference type="EMBL" id="CP132921">
    <property type="protein sequence ID" value="WMW07009.1"/>
    <property type="molecule type" value="Genomic_DNA"/>
</dbReference>
<sequence>MLLSLLDKCLFWQEIASWLARELSKVAPENIFLVFSTTYKRHASIWMLSKEKTIQKLRNFLRSGGKKLRSWP</sequence>
<evidence type="ECO:0000313" key="1">
    <source>
        <dbReference type="EMBL" id="WMW07009.1"/>
    </source>
</evidence>
<dbReference type="GeneID" id="51821234"/>
<accession>A0ABY9QTG1</accession>